<name>A0ABN4DGE8_9LACO</name>
<dbReference type="Proteomes" id="UP000028491">
    <property type="component" value="Chromosome"/>
</dbReference>
<evidence type="ECO:0000313" key="2">
    <source>
        <dbReference type="Proteomes" id="UP000028491"/>
    </source>
</evidence>
<proteinExistence type="predicted"/>
<sequence length="97" mass="11432">MTCKIYMPVSFDKFLRYDIHKMMYKKEVMMITMLKKYGAIISLASSLILLVLLWLCVAMDSADVRIATTIYMIFYLLFGRWLKKQRVAEENSDNSTK</sequence>
<gene>
    <name evidence="1" type="ORF">WS08_0469</name>
</gene>
<accession>A0ABN4DGE8</accession>
<keyword evidence="2" id="KW-1185">Reference proteome</keyword>
<organism evidence="1 2">
    <name type="scientific">Weissella tructae</name>
    <dbReference type="NCBI Taxonomy" id="887702"/>
    <lineage>
        <taxon>Bacteria</taxon>
        <taxon>Bacillati</taxon>
        <taxon>Bacillota</taxon>
        <taxon>Bacilli</taxon>
        <taxon>Lactobacillales</taxon>
        <taxon>Lactobacillaceae</taxon>
        <taxon>Weissella</taxon>
    </lineage>
</organism>
<reference evidence="2" key="2">
    <citation type="submission" date="2014-04" db="EMBL/GenBank/DDBJ databases">
        <title>Complete genome of Weissella ceti strain WS08 isolated from diseased rainbow trout in Brazil.</title>
        <authorList>
            <person name="Figueiredo H.C.P."/>
            <person name="Leal C.A.G."/>
            <person name="Pereira F.L."/>
            <person name="Soares S.C."/>
            <person name="Dorella F.A."/>
            <person name="Carvalho A.F."/>
            <person name="Pereira U.P."/>
            <person name="Azevedo V.A.C."/>
        </authorList>
    </citation>
    <scope>NUCLEOTIDE SEQUENCE [LARGE SCALE GENOMIC DNA]</scope>
    <source>
        <strain evidence="2">WS08</strain>
    </source>
</reference>
<dbReference type="EMBL" id="CP007588">
    <property type="protein sequence ID" value="AIG65408.1"/>
    <property type="molecule type" value="Genomic_DNA"/>
</dbReference>
<protein>
    <submittedName>
        <fullName evidence="1">Uncharacterized protein</fullName>
    </submittedName>
</protein>
<evidence type="ECO:0000313" key="1">
    <source>
        <dbReference type="EMBL" id="AIG65408.1"/>
    </source>
</evidence>
<reference evidence="1 2" key="1">
    <citation type="journal article" date="2014" name="Genome Announc.">
        <title>Whole-Genome Sequence of Weissella ceti Strain WS08, Isolated from Diseased Rainbow Trout in Brazil.</title>
        <authorList>
            <person name="Figueiredo H.C."/>
            <person name="Leal G."/>
            <person name="Pereira F.L."/>
            <person name="Soares S.C."/>
            <person name="Dorella F.A."/>
            <person name="Carvalho A.F."/>
            <person name="Pereira U.P."/>
            <person name="Azevedo V.A."/>
        </authorList>
    </citation>
    <scope>NUCLEOTIDE SEQUENCE [LARGE SCALE GENOMIC DNA]</scope>
    <source>
        <strain evidence="1 2">WS08</strain>
    </source>
</reference>